<sequence length="580" mass="60580">MVVGLLVAVGAMFIPLLAGAGDDSGAPTTETARITDYAADFRVDADGRLRATETLDVDFPVSKHGIFRFFDVVDPADPHVRLIPEDISVTRDGQPDGLDVSSQSNGRYRVARIGDADVTISGAHRYVIEYTIPGVLGRAENGAAGSQFYWNVIPGGWQMPIGRSRLRVELPAAPQDVRCAVGTASTTGCTAQTSGQALTVATGELEPHTPVTVQTRIDVATPDRTTLPWTVAFDSVFGRSVPWAIVVGVIAVIAGGAAAYIVRTTHEPSPAFPLMYAPPAGLGPAQGAFVMTERTSDDLFAATILEMGERGAATIAKEGDTWSIRGSERPPTPLDTVTHDVAASLGVRPGATFTADPSDVDAGKQLKDVRSIFDSTLRSWATSSGLLQAARLAQAARVALVLAAIVGAAIYIWNPLEMSILGLPFAVFAVICLPVLQPGAVTFRTKAGRDVWSQVGGFRRVLGTRSSEARFDFSGRKEMYTQYIPWAVAFGVADVWAEKYRVQTGEDPPAPGWFSGGPGFYAGYGAGTFAAFSSDFSSSVSSAISSYEATQKSSSSSSGGFSGGGFSGGGGGGGGGGGSW</sequence>
<feature type="chain" id="PRO_5047018278" evidence="3">
    <location>
        <begin position="21"/>
        <end position="580"/>
    </location>
</feature>
<organism evidence="6 7">
    <name type="scientific">Williamsia serinedens</name>
    <dbReference type="NCBI Taxonomy" id="391736"/>
    <lineage>
        <taxon>Bacteria</taxon>
        <taxon>Bacillati</taxon>
        <taxon>Actinomycetota</taxon>
        <taxon>Actinomycetes</taxon>
        <taxon>Mycobacteriales</taxon>
        <taxon>Nocardiaceae</taxon>
        <taxon>Williamsia</taxon>
    </lineage>
</organism>
<keyword evidence="2" id="KW-1133">Transmembrane helix</keyword>
<dbReference type="Pfam" id="PF20990">
    <property type="entry name" value="DUF2207_C"/>
    <property type="match status" value="1"/>
</dbReference>
<accession>A0ABT1GZY0</accession>
<feature type="transmembrane region" description="Helical" evidence="2">
    <location>
        <begin position="419"/>
        <end position="436"/>
    </location>
</feature>
<keyword evidence="3" id="KW-0732">Signal</keyword>
<evidence type="ECO:0000259" key="5">
    <source>
        <dbReference type="Pfam" id="PF20990"/>
    </source>
</evidence>
<gene>
    <name evidence="6" type="ORF">LX12_001745</name>
</gene>
<keyword evidence="2" id="KW-0472">Membrane</keyword>
<dbReference type="EMBL" id="JAMTCG010000003">
    <property type="protein sequence ID" value="MCP2160558.1"/>
    <property type="molecule type" value="Genomic_DNA"/>
</dbReference>
<name>A0ABT1GZY0_9NOCA</name>
<comment type="caution">
    <text evidence="6">The sequence shown here is derived from an EMBL/GenBank/DDBJ whole genome shotgun (WGS) entry which is preliminary data.</text>
</comment>
<feature type="transmembrane region" description="Helical" evidence="2">
    <location>
        <begin position="395"/>
        <end position="413"/>
    </location>
</feature>
<feature type="signal peptide" evidence="3">
    <location>
        <begin position="1"/>
        <end position="20"/>
    </location>
</feature>
<proteinExistence type="predicted"/>
<reference evidence="6 7" key="1">
    <citation type="submission" date="2022-06" db="EMBL/GenBank/DDBJ databases">
        <title>Genomic Encyclopedia of Archaeal and Bacterial Type Strains, Phase II (KMG-II): from individual species to whole genera.</title>
        <authorList>
            <person name="Goeker M."/>
        </authorList>
    </citation>
    <scope>NUCLEOTIDE SEQUENCE [LARGE SCALE GENOMIC DNA]</scope>
    <source>
        <strain evidence="6 7">DSM 45037</strain>
    </source>
</reference>
<evidence type="ECO:0000313" key="6">
    <source>
        <dbReference type="EMBL" id="MCP2160558.1"/>
    </source>
</evidence>
<evidence type="ECO:0000313" key="7">
    <source>
        <dbReference type="Proteomes" id="UP001205740"/>
    </source>
</evidence>
<evidence type="ECO:0000256" key="3">
    <source>
        <dbReference type="SAM" id="SignalP"/>
    </source>
</evidence>
<feature type="region of interest" description="Disordered" evidence="1">
    <location>
        <begin position="551"/>
        <end position="580"/>
    </location>
</feature>
<evidence type="ECO:0000256" key="1">
    <source>
        <dbReference type="SAM" id="MobiDB-lite"/>
    </source>
</evidence>
<dbReference type="InterPro" id="IPR048389">
    <property type="entry name" value="YciQ-like_C"/>
</dbReference>
<feature type="transmembrane region" description="Helical" evidence="2">
    <location>
        <begin position="241"/>
        <end position="262"/>
    </location>
</feature>
<keyword evidence="7" id="KW-1185">Reference proteome</keyword>
<feature type="compositionally biased region" description="Gly residues" evidence="1">
    <location>
        <begin position="560"/>
        <end position="580"/>
    </location>
</feature>
<evidence type="ECO:0000256" key="2">
    <source>
        <dbReference type="SAM" id="Phobius"/>
    </source>
</evidence>
<dbReference type="Proteomes" id="UP001205740">
    <property type="component" value="Unassembled WGS sequence"/>
</dbReference>
<dbReference type="InterPro" id="IPR018702">
    <property type="entry name" value="DUF2207"/>
</dbReference>
<feature type="domain" description="Predicted membrane protein YciQ-like C-terminal" evidence="5">
    <location>
        <begin position="276"/>
        <end position="499"/>
    </location>
</feature>
<keyword evidence="2" id="KW-0812">Transmembrane</keyword>
<dbReference type="Pfam" id="PF09972">
    <property type="entry name" value="DUF2207"/>
    <property type="match status" value="1"/>
</dbReference>
<feature type="domain" description="DUF2207" evidence="4">
    <location>
        <begin position="33"/>
        <end position="214"/>
    </location>
</feature>
<protein>
    <submittedName>
        <fullName evidence="6">Membrane protein (DUF2207)</fullName>
    </submittedName>
</protein>
<evidence type="ECO:0000259" key="4">
    <source>
        <dbReference type="Pfam" id="PF09972"/>
    </source>
</evidence>